<dbReference type="OrthoDB" id="3256525at2759"/>
<sequence length="389" mass="44089">MAAPSTLRPALPVELWLQIFRLATISPSTSGLYATKYRPFEPIDFHGFDEATSTKLALVLVCKRWRHWATPLLYEDVLLPRDRNPLNHMLRYEDNDDSTSVPTCMVHRVHLPYTSTTITTPKPIKPVQLLAQCPAVEVLVRTADMFASGNYEFDTDCPPLPALKRLDWWHNNEAARTGGINSLPHVLGQAPNLEYLSIGGELWQSFLYAPPVELPRLTTLRLRRVNAFYVMALARWTCPALSHLVFDAMPIAEIFEPLWAAFGAQARTVELGVSLKFYVHDFLALVLAGCPRLAELNYYVHFTHAPVPSRTQQELHTVGLHALPNSFYVAGSPDFWAHLGQHLGTYTEELFPALQRVKLYGDWSAVREEDEFERLVEPLRKRGCTIECA</sequence>
<gene>
    <name evidence="1" type="ORF">TRAPUB_386</name>
</gene>
<dbReference type="STRING" id="154538.A0A1M2VM77"/>
<evidence type="ECO:0000313" key="2">
    <source>
        <dbReference type="Proteomes" id="UP000184267"/>
    </source>
</evidence>
<proteinExistence type="predicted"/>
<dbReference type="AlphaFoldDB" id="A0A1M2VM77"/>
<comment type="caution">
    <text evidence="1">The sequence shown here is derived from an EMBL/GenBank/DDBJ whole genome shotgun (WGS) entry which is preliminary data.</text>
</comment>
<dbReference type="Gene3D" id="3.80.10.10">
    <property type="entry name" value="Ribonuclease Inhibitor"/>
    <property type="match status" value="1"/>
</dbReference>
<reference evidence="1 2" key="1">
    <citation type="submission" date="2016-10" db="EMBL/GenBank/DDBJ databases">
        <title>Genome sequence of the basidiomycete white-rot fungus Trametes pubescens.</title>
        <authorList>
            <person name="Makela M.R."/>
            <person name="Granchi Z."/>
            <person name="Peng M."/>
            <person name="De Vries R.P."/>
            <person name="Grigoriev I."/>
            <person name="Riley R."/>
            <person name="Hilden K."/>
        </authorList>
    </citation>
    <scope>NUCLEOTIDE SEQUENCE [LARGE SCALE GENOMIC DNA]</scope>
    <source>
        <strain evidence="1 2">FBCC735</strain>
    </source>
</reference>
<dbReference type="EMBL" id="MNAD01001019">
    <property type="protein sequence ID" value="OJT08660.1"/>
    <property type="molecule type" value="Genomic_DNA"/>
</dbReference>
<name>A0A1M2VM77_TRAPU</name>
<protein>
    <submittedName>
        <fullName evidence="1">Uncharacterized protein</fullName>
    </submittedName>
</protein>
<dbReference type="OMA" id="RTGGINS"/>
<dbReference type="Proteomes" id="UP000184267">
    <property type="component" value="Unassembled WGS sequence"/>
</dbReference>
<keyword evidence="2" id="KW-1185">Reference proteome</keyword>
<dbReference type="InterPro" id="IPR032675">
    <property type="entry name" value="LRR_dom_sf"/>
</dbReference>
<accession>A0A1M2VM77</accession>
<dbReference type="SUPFAM" id="SSF52047">
    <property type="entry name" value="RNI-like"/>
    <property type="match status" value="1"/>
</dbReference>
<evidence type="ECO:0000313" key="1">
    <source>
        <dbReference type="EMBL" id="OJT08660.1"/>
    </source>
</evidence>
<organism evidence="1 2">
    <name type="scientific">Trametes pubescens</name>
    <name type="common">White-rot fungus</name>
    <dbReference type="NCBI Taxonomy" id="154538"/>
    <lineage>
        <taxon>Eukaryota</taxon>
        <taxon>Fungi</taxon>
        <taxon>Dikarya</taxon>
        <taxon>Basidiomycota</taxon>
        <taxon>Agaricomycotina</taxon>
        <taxon>Agaricomycetes</taxon>
        <taxon>Polyporales</taxon>
        <taxon>Polyporaceae</taxon>
        <taxon>Trametes</taxon>
    </lineage>
</organism>